<feature type="domain" description="Rv2525c-like glycoside hydrolase-like" evidence="1">
    <location>
        <begin position="31"/>
        <end position="239"/>
    </location>
</feature>
<accession>A0ABS0NKX5</accession>
<dbReference type="SUPFAM" id="SSF51445">
    <property type="entry name" value="(Trans)glycosidases"/>
    <property type="match status" value="1"/>
</dbReference>
<evidence type="ECO:0000313" key="2">
    <source>
        <dbReference type="EMBL" id="MBH5335844.1"/>
    </source>
</evidence>
<dbReference type="Proteomes" id="UP000807371">
    <property type="component" value="Unassembled WGS sequence"/>
</dbReference>
<keyword evidence="3" id="KW-1185">Reference proteome</keyword>
<dbReference type="EMBL" id="JACYXC010000001">
    <property type="protein sequence ID" value="MBH5335844.1"/>
    <property type="molecule type" value="Genomic_DNA"/>
</dbReference>
<gene>
    <name evidence="2" type="ORF">IHE55_14030</name>
</gene>
<proteinExistence type="predicted"/>
<reference evidence="2 3" key="1">
    <citation type="submission" date="2020-09" db="EMBL/GenBank/DDBJ databases">
        <title>Biosynthesis of the nuclear factor of activated T cells inhibitor NFAT-133 and its congeners in Streptomyces pactum.</title>
        <authorList>
            <person name="Zhou W."/>
            <person name="Posri P."/>
            <person name="Abugrain M.E."/>
            <person name="Weisberg A.J."/>
            <person name="Chang J.H."/>
            <person name="Mahmud T."/>
        </authorList>
    </citation>
    <scope>NUCLEOTIDE SEQUENCE [LARGE SCALE GENOMIC DNA]</scope>
    <source>
        <strain evidence="2 3">ATCC 27456</strain>
    </source>
</reference>
<dbReference type="Pfam" id="PF08924">
    <property type="entry name" value="Rv2525c_GlyHyd-like"/>
    <property type="match status" value="1"/>
</dbReference>
<organism evidence="2 3">
    <name type="scientific">Streptomyces pactum</name>
    <dbReference type="NCBI Taxonomy" id="68249"/>
    <lineage>
        <taxon>Bacteria</taxon>
        <taxon>Bacillati</taxon>
        <taxon>Actinomycetota</taxon>
        <taxon>Actinomycetes</taxon>
        <taxon>Kitasatosporales</taxon>
        <taxon>Streptomycetaceae</taxon>
        <taxon>Streptomyces</taxon>
    </lineage>
</organism>
<dbReference type="InterPro" id="IPR017853">
    <property type="entry name" value="GH"/>
</dbReference>
<protein>
    <submittedName>
        <fullName evidence="2">DUF1906 domain-containing protein</fullName>
    </submittedName>
</protein>
<name>A0ABS0NKX5_9ACTN</name>
<dbReference type="Gene3D" id="3.20.20.80">
    <property type="entry name" value="Glycosidases"/>
    <property type="match status" value="1"/>
</dbReference>
<sequence length="247" mass="28200">MLPDPQVYGARIFKGRAFDTCHAPSLATLRAWRSSPYRAVGIYYGGRGRHCVKQPLLSRAWALGARELGWELLPVYVGSQSPCVRNKSKWDVRMGSRPWEQGRREGRDAVRRAQELGMIKRSALYLDMEAYDRKNTKCARSTLQYIRGWNREVRSRGYFPGFYSSANSGIRHLESARRSGVRDLPSAMWFARWGKKAALYGEPALSSSAWHPHRRIHQYAGNVGERHGGRTLRIDRNLVDAPVAIVR</sequence>
<dbReference type="InterPro" id="IPR015020">
    <property type="entry name" value="Rv2525c-like_Glyco_Hydro-like"/>
</dbReference>
<comment type="caution">
    <text evidence="2">The sequence shown here is derived from an EMBL/GenBank/DDBJ whole genome shotgun (WGS) entry which is preliminary data.</text>
</comment>
<evidence type="ECO:0000259" key="1">
    <source>
        <dbReference type="Pfam" id="PF08924"/>
    </source>
</evidence>
<evidence type="ECO:0000313" key="3">
    <source>
        <dbReference type="Proteomes" id="UP000807371"/>
    </source>
</evidence>